<protein>
    <submittedName>
        <fullName evidence="7">TetR/AcrR family transcriptional regulator</fullName>
    </submittedName>
</protein>
<sequence>MTEENGHPAARRGRPRSTGDAERRQAILRAAHEAFVELGFAGTTTAIVAARAKVSKRTIYESFADKTAMFAAVIREHQHLILDLPRPPDENLPLLDTMIRLFRLDIDEDAERSREAILNLMTKESVLFPELSDYLYETEAIRSREALIEWLQEEASRGRIVVEDPAVYAGMLMDIVFGALLPRRRLQRAPDRALRREHIKKRLEIFLRGIHAGGAAPRP</sequence>
<dbReference type="PRINTS" id="PR00455">
    <property type="entry name" value="HTHTETR"/>
</dbReference>
<feature type="DNA-binding region" description="H-T-H motif" evidence="4">
    <location>
        <begin position="44"/>
        <end position="63"/>
    </location>
</feature>
<dbReference type="SUPFAM" id="SSF48498">
    <property type="entry name" value="Tetracyclin repressor-like, C-terminal domain"/>
    <property type="match status" value="1"/>
</dbReference>
<dbReference type="InterPro" id="IPR009057">
    <property type="entry name" value="Homeodomain-like_sf"/>
</dbReference>
<dbReference type="PANTHER" id="PTHR30055">
    <property type="entry name" value="HTH-TYPE TRANSCRIPTIONAL REGULATOR RUTR"/>
    <property type="match status" value="1"/>
</dbReference>
<gene>
    <name evidence="7" type="ORF">NX786_17615</name>
</gene>
<accession>A0ABT2C1A3</accession>
<dbReference type="PROSITE" id="PS50977">
    <property type="entry name" value="HTH_TETR_2"/>
    <property type="match status" value="1"/>
</dbReference>
<dbReference type="Proteomes" id="UP001165263">
    <property type="component" value="Unassembled WGS sequence"/>
</dbReference>
<dbReference type="Pfam" id="PF14246">
    <property type="entry name" value="TetR_C_7"/>
    <property type="match status" value="1"/>
</dbReference>
<dbReference type="Pfam" id="PF00440">
    <property type="entry name" value="TetR_N"/>
    <property type="match status" value="1"/>
</dbReference>
<proteinExistence type="predicted"/>
<dbReference type="Gene3D" id="1.10.357.10">
    <property type="entry name" value="Tetracycline Repressor, domain 2"/>
    <property type="match status" value="1"/>
</dbReference>
<dbReference type="InterPro" id="IPR036271">
    <property type="entry name" value="Tet_transcr_reg_TetR-rel_C_sf"/>
</dbReference>
<keyword evidence="1" id="KW-0805">Transcription regulation</keyword>
<evidence type="ECO:0000313" key="7">
    <source>
        <dbReference type="EMBL" id="MCS0631154.1"/>
    </source>
</evidence>
<organism evidence="7 8">
    <name type="scientific">Telluria mixta</name>
    <dbReference type="NCBI Taxonomy" id="34071"/>
    <lineage>
        <taxon>Bacteria</taxon>
        <taxon>Pseudomonadati</taxon>
        <taxon>Pseudomonadota</taxon>
        <taxon>Betaproteobacteria</taxon>
        <taxon>Burkholderiales</taxon>
        <taxon>Oxalobacteraceae</taxon>
        <taxon>Telluria group</taxon>
        <taxon>Telluria</taxon>
    </lineage>
</organism>
<evidence type="ECO:0000256" key="4">
    <source>
        <dbReference type="PROSITE-ProRule" id="PRU00335"/>
    </source>
</evidence>
<evidence type="ECO:0000313" key="8">
    <source>
        <dbReference type="Proteomes" id="UP001165263"/>
    </source>
</evidence>
<evidence type="ECO:0000256" key="5">
    <source>
        <dbReference type="SAM" id="MobiDB-lite"/>
    </source>
</evidence>
<evidence type="ECO:0000256" key="3">
    <source>
        <dbReference type="ARBA" id="ARBA00023163"/>
    </source>
</evidence>
<dbReference type="PANTHER" id="PTHR30055:SF234">
    <property type="entry name" value="HTH-TYPE TRANSCRIPTIONAL REGULATOR BETI"/>
    <property type="match status" value="1"/>
</dbReference>
<reference evidence="7" key="1">
    <citation type="submission" date="2022-08" db="EMBL/GenBank/DDBJ databases">
        <title>Reclassification of Massilia species as members of the genera Telluria, Duganella, Pseudoduganella, Mokoshia gen. nov. and Zemynaea gen. nov. using orthogonal and non-orthogonal genome-based approaches.</title>
        <authorList>
            <person name="Bowman J.P."/>
        </authorList>
    </citation>
    <scope>NUCLEOTIDE SEQUENCE</scope>
    <source>
        <strain evidence="7">LMG 11547</strain>
    </source>
</reference>
<feature type="region of interest" description="Disordered" evidence="5">
    <location>
        <begin position="1"/>
        <end position="23"/>
    </location>
</feature>
<evidence type="ECO:0000259" key="6">
    <source>
        <dbReference type="PROSITE" id="PS50977"/>
    </source>
</evidence>
<keyword evidence="3" id="KW-0804">Transcription</keyword>
<dbReference type="EMBL" id="JANUHC010000006">
    <property type="protein sequence ID" value="MCS0631154.1"/>
    <property type="molecule type" value="Genomic_DNA"/>
</dbReference>
<keyword evidence="2 4" id="KW-0238">DNA-binding</keyword>
<dbReference type="InterPro" id="IPR039536">
    <property type="entry name" value="TetR_C_Proteobacteria"/>
</dbReference>
<name>A0ABT2C1A3_9BURK</name>
<dbReference type="RefSeq" id="WP_259450236.1">
    <property type="nucleotide sequence ID" value="NZ_CP119520.1"/>
</dbReference>
<dbReference type="InterPro" id="IPR050109">
    <property type="entry name" value="HTH-type_TetR-like_transc_reg"/>
</dbReference>
<evidence type="ECO:0000256" key="2">
    <source>
        <dbReference type="ARBA" id="ARBA00023125"/>
    </source>
</evidence>
<feature type="domain" description="HTH tetR-type" evidence="6">
    <location>
        <begin position="21"/>
        <end position="81"/>
    </location>
</feature>
<comment type="caution">
    <text evidence="7">The sequence shown here is derived from an EMBL/GenBank/DDBJ whole genome shotgun (WGS) entry which is preliminary data.</text>
</comment>
<dbReference type="InterPro" id="IPR001647">
    <property type="entry name" value="HTH_TetR"/>
</dbReference>
<keyword evidence="8" id="KW-1185">Reference proteome</keyword>
<dbReference type="SUPFAM" id="SSF46689">
    <property type="entry name" value="Homeodomain-like"/>
    <property type="match status" value="1"/>
</dbReference>
<evidence type="ECO:0000256" key="1">
    <source>
        <dbReference type="ARBA" id="ARBA00023015"/>
    </source>
</evidence>